<protein>
    <submittedName>
        <fullName evidence="2">AAA family ATPase</fullName>
    </submittedName>
</protein>
<name>A0AAU8JEQ0_9CYAN</name>
<reference evidence="2" key="1">
    <citation type="submission" date="2024-07" db="EMBL/GenBank/DDBJ databases">
        <authorList>
            <person name="Kim Y.J."/>
            <person name="Jeong J.Y."/>
        </authorList>
    </citation>
    <scope>NUCLEOTIDE SEQUENCE</scope>
    <source>
        <strain evidence="2">GIHE-MW2</strain>
    </source>
</reference>
<proteinExistence type="predicted"/>
<dbReference type="SUPFAM" id="SSF52540">
    <property type="entry name" value="P-loop containing nucleoside triphosphate hydrolases"/>
    <property type="match status" value="1"/>
</dbReference>
<evidence type="ECO:0000259" key="1">
    <source>
        <dbReference type="Pfam" id="PF13304"/>
    </source>
</evidence>
<dbReference type="InterPro" id="IPR027417">
    <property type="entry name" value="P-loop_NTPase"/>
</dbReference>
<dbReference type="RefSeq" id="WP_242049660.1">
    <property type="nucleotide sequence ID" value="NZ_CP159837.1"/>
</dbReference>
<dbReference type="Pfam" id="PF13304">
    <property type="entry name" value="AAA_21"/>
    <property type="match status" value="1"/>
</dbReference>
<dbReference type="InterPro" id="IPR003959">
    <property type="entry name" value="ATPase_AAA_core"/>
</dbReference>
<feature type="domain" description="ATPase AAA-type core" evidence="1">
    <location>
        <begin position="22"/>
        <end position="122"/>
    </location>
</feature>
<dbReference type="GO" id="GO:0016887">
    <property type="term" value="F:ATP hydrolysis activity"/>
    <property type="evidence" value="ECO:0007669"/>
    <property type="project" value="InterPro"/>
</dbReference>
<dbReference type="EMBL" id="CP159837">
    <property type="protein sequence ID" value="XCM36955.1"/>
    <property type="molecule type" value="Genomic_DNA"/>
</dbReference>
<evidence type="ECO:0000313" key="2">
    <source>
        <dbReference type="EMBL" id="XCM36955.1"/>
    </source>
</evidence>
<dbReference type="PANTHER" id="PTHR43581">
    <property type="entry name" value="ATP/GTP PHOSPHATASE"/>
    <property type="match status" value="1"/>
</dbReference>
<dbReference type="GO" id="GO:0005524">
    <property type="term" value="F:ATP binding"/>
    <property type="evidence" value="ECO:0007669"/>
    <property type="project" value="InterPro"/>
</dbReference>
<dbReference type="Gene3D" id="3.40.50.300">
    <property type="entry name" value="P-loop containing nucleotide triphosphate hydrolases"/>
    <property type="match status" value="1"/>
</dbReference>
<dbReference type="AlphaFoldDB" id="A0AAU8JEQ0"/>
<gene>
    <name evidence="2" type="ORF">ABWT76_005755</name>
</gene>
<dbReference type="PANTHER" id="PTHR43581:SF4">
    <property type="entry name" value="ATP_GTP PHOSPHATASE"/>
    <property type="match status" value="1"/>
</dbReference>
<dbReference type="InterPro" id="IPR051396">
    <property type="entry name" value="Bact_Antivir_Def_Nuclease"/>
</dbReference>
<sequence length="174" mass="19375">MMELFDQVVLTPEEDVIIEALRKIEPGIDRIAPIASKQSYYSGSRSGFVVRIGQQRVPIGSMGDGIWRILGLILAIVNVKDGVLLVDEIDTGLHYSVMVDMWTIICQVAKKLNVQVFATTHNSDCWKSFAAVANSDNSLENGITIHRIEKGKPASIIFDEQEMMIAAERDIEVR</sequence>
<organism evidence="2">
    <name type="scientific">Planktothricoides raciborskii GIHE-MW2</name>
    <dbReference type="NCBI Taxonomy" id="2792601"/>
    <lineage>
        <taxon>Bacteria</taxon>
        <taxon>Bacillati</taxon>
        <taxon>Cyanobacteriota</taxon>
        <taxon>Cyanophyceae</taxon>
        <taxon>Oscillatoriophycideae</taxon>
        <taxon>Oscillatoriales</taxon>
        <taxon>Oscillatoriaceae</taxon>
        <taxon>Planktothricoides</taxon>
    </lineage>
</organism>
<accession>A0AAU8JEQ0</accession>